<dbReference type="SUPFAM" id="SSF53807">
    <property type="entry name" value="Helical backbone' metal receptor"/>
    <property type="match status" value="1"/>
</dbReference>
<dbReference type="Pfam" id="PF01497">
    <property type="entry name" value="Peripla_BP_2"/>
    <property type="match status" value="1"/>
</dbReference>
<feature type="domain" description="Fe/B12 periplasmic-binding" evidence="1">
    <location>
        <begin position="118"/>
        <end position="170"/>
    </location>
</feature>
<sequence>MEDTQYALQSIRKRRSGPSGELFSGFMETHTLWFVVSGSGDLYLDGARHPLKAKTVAYCPPGAIIDIRLAPESAAGLEVYELQVQVWELEERSGNRILFGKRLEELAPHILNEGVGLELPLDKLAEYAADYIFVSVWEENGGAEFARNVLASREWKELPAVRNGRIYPIDLELFKHNDPIAIEQQLMVQTELLTKVHKKTYYR</sequence>
<dbReference type="Proteomes" id="UP000637643">
    <property type="component" value="Unassembled WGS sequence"/>
</dbReference>
<dbReference type="AlphaFoldDB" id="A0A917BWS4"/>
<reference evidence="2" key="2">
    <citation type="submission" date="2020-09" db="EMBL/GenBank/DDBJ databases">
        <authorList>
            <person name="Sun Q."/>
            <person name="Zhou Y."/>
        </authorList>
    </citation>
    <scope>NUCLEOTIDE SEQUENCE</scope>
    <source>
        <strain evidence="2">CGMCC 1.16134</strain>
    </source>
</reference>
<dbReference type="RefSeq" id="WP_189021933.1">
    <property type="nucleotide sequence ID" value="NZ_BMKR01000002.1"/>
</dbReference>
<evidence type="ECO:0000313" key="3">
    <source>
        <dbReference type="Proteomes" id="UP000637643"/>
    </source>
</evidence>
<protein>
    <recommendedName>
        <fullName evidence="1">Fe/B12 periplasmic-binding domain-containing protein</fullName>
    </recommendedName>
</protein>
<dbReference type="Gene3D" id="3.40.50.1980">
    <property type="entry name" value="Nitrogenase molybdenum iron protein domain"/>
    <property type="match status" value="1"/>
</dbReference>
<name>A0A917BWS4_9BACL</name>
<proteinExistence type="predicted"/>
<dbReference type="Gene3D" id="2.60.120.10">
    <property type="entry name" value="Jelly Rolls"/>
    <property type="match status" value="1"/>
</dbReference>
<organism evidence="2 3">
    <name type="scientific">Paenibacillus albidus</name>
    <dbReference type="NCBI Taxonomy" id="2041023"/>
    <lineage>
        <taxon>Bacteria</taxon>
        <taxon>Bacillati</taxon>
        <taxon>Bacillota</taxon>
        <taxon>Bacilli</taxon>
        <taxon>Bacillales</taxon>
        <taxon>Paenibacillaceae</taxon>
        <taxon>Paenibacillus</taxon>
    </lineage>
</organism>
<evidence type="ECO:0000259" key="1">
    <source>
        <dbReference type="Pfam" id="PF01497"/>
    </source>
</evidence>
<comment type="caution">
    <text evidence="2">The sequence shown here is derived from an EMBL/GenBank/DDBJ whole genome shotgun (WGS) entry which is preliminary data.</text>
</comment>
<accession>A0A917BWS4</accession>
<dbReference type="InterPro" id="IPR002491">
    <property type="entry name" value="ABC_transptr_periplasmic_BD"/>
</dbReference>
<dbReference type="SUPFAM" id="SSF51182">
    <property type="entry name" value="RmlC-like cupins"/>
    <property type="match status" value="1"/>
</dbReference>
<evidence type="ECO:0000313" key="2">
    <source>
        <dbReference type="EMBL" id="GGF61943.1"/>
    </source>
</evidence>
<keyword evidence="3" id="KW-1185">Reference proteome</keyword>
<dbReference type="InterPro" id="IPR011051">
    <property type="entry name" value="RmlC_Cupin_sf"/>
</dbReference>
<reference evidence="2" key="1">
    <citation type="journal article" date="2014" name="Int. J. Syst. Evol. Microbiol.">
        <title>Complete genome sequence of Corynebacterium casei LMG S-19264T (=DSM 44701T), isolated from a smear-ripened cheese.</title>
        <authorList>
            <consortium name="US DOE Joint Genome Institute (JGI-PGF)"/>
            <person name="Walter F."/>
            <person name="Albersmeier A."/>
            <person name="Kalinowski J."/>
            <person name="Ruckert C."/>
        </authorList>
    </citation>
    <scope>NUCLEOTIDE SEQUENCE</scope>
    <source>
        <strain evidence="2">CGMCC 1.16134</strain>
    </source>
</reference>
<dbReference type="EMBL" id="BMKR01000002">
    <property type="protein sequence ID" value="GGF61943.1"/>
    <property type="molecule type" value="Genomic_DNA"/>
</dbReference>
<gene>
    <name evidence="2" type="ORF">GCM10010912_03860</name>
</gene>
<dbReference type="InterPro" id="IPR014710">
    <property type="entry name" value="RmlC-like_jellyroll"/>
</dbReference>